<dbReference type="GO" id="GO:0016758">
    <property type="term" value="F:hexosyltransferase activity"/>
    <property type="evidence" value="ECO:0007669"/>
    <property type="project" value="TreeGrafter"/>
</dbReference>
<evidence type="ECO:0000313" key="3">
    <source>
        <dbReference type="EMBL" id="QEA06789.1"/>
    </source>
</evidence>
<feature type="domain" description="Glycosyltransferase subfamily 4-like N-terminal" evidence="2">
    <location>
        <begin position="14"/>
        <end position="162"/>
    </location>
</feature>
<accession>A0A5B8RCC4</accession>
<dbReference type="InterPro" id="IPR050194">
    <property type="entry name" value="Glycosyltransferase_grp1"/>
</dbReference>
<dbReference type="Pfam" id="PF00534">
    <property type="entry name" value="Glycos_transf_1"/>
    <property type="match status" value="1"/>
</dbReference>
<gene>
    <name evidence="3" type="primary">bshA_1</name>
    <name evidence="3" type="ORF">KBTEX_03130</name>
</gene>
<dbReference type="AlphaFoldDB" id="A0A5B8RCC4"/>
<dbReference type="PANTHER" id="PTHR45947">
    <property type="entry name" value="SULFOQUINOVOSYL TRANSFERASE SQD2"/>
    <property type="match status" value="1"/>
</dbReference>
<dbReference type="EMBL" id="MN079171">
    <property type="protein sequence ID" value="QEA06789.1"/>
    <property type="molecule type" value="Genomic_DNA"/>
</dbReference>
<organism evidence="3">
    <name type="scientific">uncultured organism</name>
    <dbReference type="NCBI Taxonomy" id="155900"/>
    <lineage>
        <taxon>unclassified sequences</taxon>
        <taxon>environmental samples</taxon>
    </lineage>
</organism>
<dbReference type="InterPro" id="IPR028098">
    <property type="entry name" value="Glyco_trans_4-like_N"/>
</dbReference>
<dbReference type="Gene3D" id="3.40.50.2000">
    <property type="entry name" value="Glycogen Phosphorylase B"/>
    <property type="match status" value="2"/>
</dbReference>
<name>A0A5B8RCC4_9ZZZZ</name>
<dbReference type="EC" id="2.4.1.-" evidence="3"/>
<dbReference type="PANTHER" id="PTHR45947:SF3">
    <property type="entry name" value="SULFOQUINOVOSYL TRANSFERASE SQD2"/>
    <property type="match status" value="1"/>
</dbReference>
<protein>
    <submittedName>
        <fullName evidence="3">N-acetyl-alpha-D-glucosaminyl L-malate synthase</fullName>
        <ecNumber evidence="3">2.4.1.-</ecNumber>
    </submittedName>
</protein>
<sequence length="365" mass="39396">MTVVHVETGMHLYGGALQVLMLLRGLAASPGRHVLVCPAGSEIAEAAQGVADRVVAMPVRGDLDVAFGARLYRVLREENADLVHLHSRRGADVIGGIAARLAGVPAVLSRRVDNPERRWWVALKYRLYAHVITISEGIREVLLAEGLAPERVTCVPSAVDTQTYRPGGDRAWFRREFGLADDEAVVGMAAQFIPRKGHRVLVAAAPAVLAAHPRTRFLLFGRGPGEAAIRSLVHGQGLADRFVFAGFRTDMAHIFPCLDVLAHPAYMEGLGVTLLQAAACGVPVVASAAGGIKEAVMDGESGWLISPGEPGILADRLNGLLSSTRERQEMGGRARDFVVDRFSVERMVAGNRSIYQRIVEETRRP</sequence>
<feature type="domain" description="Glycosyl transferase family 1" evidence="1">
    <location>
        <begin position="173"/>
        <end position="336"/>
    </location>
</feature>
<keyword evidence="3" id="KW-0808">Transferase</keyword>
<evidence type="ECO:0000259" key="1">
    <source>
        <dbReference type="Pfam" id="PF00534"/>
    </source>
</evidence>
<dbReference type="Pfam" id="PF13439">
    <property type="entry name" value="Glyco_transf_4"/>
    <property type="match status" value="1"/>
</dbReference>
<dbReference type="InterPro" id="IPR001296">
    <property type="entry name" value="Glyco_trans_1"/>
</dbReference>
<evidence type="ECO:0000259" key="2">
    <source>
        <dbReference type="Pfam" id="PF13439"/>
    </source>
</evidence>
<proteinExistence type="predicted"/>
<keyword evidence="3" id="KW-0328">Glycosyltransferase</keyword>
<dbReference type="SUPFAM" id="SSF53756">
    <property type="entry name" value="UDP-Glycosyltransferase/glycogen phosphorylase"/>
    <property type="match status" value="1"/>
</dbReference>
<reference evidence="3" key="1">
    <citation type="submission" date="2019-06" db="EMBL/GenBank/DDBJ databases">
        <authorList>
            <person name="Murdoch R.W."/>
            <person name="Fathepure B."/>
        </authorList>
    </citation>
    <scope>NUCLEOTIDE SEQUENCE</scope>
</reference>